<comment type="caution">
    <text evidence="3">The sequence shown here is derived from an EMBL/GenBank/DDBJ whole genome shotgun (WGS) entry which is preliminary data.</text>
</comment>
<evidence type="ECO:0000256" key="2">
    <source>
        <dbReference type="SAM" id="MobiDB-lite"/>
    </source>
</evidence>
<feature type="compositionally biased region" description="Polar residues" evidence="2">
    <location>
        <begin position="181"/>
        <end position="210"/>
    </location>
</feature>
<gene>
    <name evidence="3" type="ORF">FGO68_gene13347</name>
</gene>
<dbReference type="Proteomes" id="UP000785679">
    <property type="component" value="Unassembled WGS sequence"/>
</dbReference>
<feature type="region of interest" description="Disordered" evidence="2">
    <location>
        <begin position="181"/>
        <end position="219"/>
    </location>
</feature>
<feature type="region of interest" description="Disordered" evidence="2">
    <location>
        <begin position="121"/>
        <end position="163"/>
    </location>
</feature>
<evidence type="ECO:0000313" key="4">
    <source>
        <dbReference type="Proteomes" id="UP000785679"/>
    </source>
</evidence>
<protein>
    <submittedName>
        <fullName evidence="3">Uncharacterized protein</fullName>
    </submittedName>
</protein>
<accession>A0A8J8P1B8</accession>
<feature type="region of interest" description="Disordered" evidence="2">
    <location>
        <begin position="465"/>
        <end position="503"/>
    </location>
</feature>
<feature type="coiled-coil region" evidence="1">
    <location>
        <begin position="318"/>
        <end position="352"/>
    </location>
</feature>
<dbReference type="AlphaFoldDB" id="A0A8J8P1B8"/>
<feature type="region of interest" description="Disordered" evidence="2">
    <location>
        <begin position="580"/>
        <end position="634"/>
    </location>
</feature>
<evidence type="ECO:0000256" key="1">
    <source>
        <dbReference type="SAM" id="Coils"/>
    </source>
</evidence>
<feature type="compositionally biased region" description="Basic and acidic residues" evidence="2">
    <location>
        <begin position="487"/>
        <end position="496"/>
    </location>
</feature>
<dbReference type="OrthoDB" id="10689278at2759"/>
<reference evidence="3" key="1">
    <citation type="submission" date="2019-06" db="EMBL/GenBank/DDBJ databases">
        <authorList>
            <person name="Zheng W."/>
        </authorList>
    </citation>
    <scope>NUCLEOTIDE SEQUENCE</scope>
    <source>
        <strain evidence="3">QDHG01</strain>
    </source>
</reference>
<name>A0A8J8P1B8_HALGN</name>
<dbReference type="EMBL" id="RRYP01001987">
    <property type="protein sequence ID" value="TNV85257.1"/>
    <property type="molecule type" value="Genomic_DNA"/>
</dbReference>
<feature type="compositionally biased region" description="Basic and acidic residues" evidence="2">
    <location>
        <begin position="131"/>
        <end position="150"/>
    </location>
</feature>
<proteinExistence type="predicted"/>
<feature type="coiled-coil region" evidence="1">
    <location>
        <begin position="694"/>
        <end position="735"/>
    </location>
</feature>
<keyword evidence="1" id="KW-0175">Coiled coil</keyword>
<sequence length="940" mass="107151">MRDTSSLEYEEHHDNLYNFTLTSKAQTVERSGSRSRAAVFGSQPRLAKADSIESVISTIPSVKNRKQPPTSLIPLAMNKNALRQSNEQVTLRIVRSQAPIDNDHIKISDEAYVTRRRNNDIAKSAQSQETPDQKKLFNDFPSQKEEEKTTPIRKLLPPQGSAITWSPNRNMFWGRYIDKSGNQRSMQSSTHSQMQNNRPSSEVRQNNNKAYDSKSSENKPQMTVVYDEFKYFSRPFDFNDDTSQKVQIEMIAGGKRLIKMPQQPSSIQKPAKSNSKGGIQESPIGFELSENEHRIFTAFSPGRLSSTRQLQPINAESRKDYDSQMRDMKDHINRLERDLKASEQRSLDMLRKLTYADAKNMYKANSPFQKSNLSNNGMQEDSLLLSEKRSFKKSQKSGKMGPTPTQSVIEEGHIKLLTGGESINNSIINLKIDKRLPLKANSASRKAHNGSDLMMQISNVKDTFNDVQQSPNKDNNEENNPTEPAENESKDEHISFRQDTQNPPLDQGTCQFCECLRQLVFQAKDCIEDLKSEIDEWKDACAQKDAEIRGIYHKLFNDKVGIDKQIDFTEDVRTITYDADKPPSALITNNGGGKNFIAENKKRIRSRSRNNEKRNKTTTSNRSKKGGLKRAKDTLFSDEDGNQLEFLTFSDQAIQTALIEQSEMTTPIVQAHHHHERSVDCELDEMMRMKPTLHEETPSRYDLLQEELEKLKQQNKDLQSEISVLNEHLNQATHQCEVFTQLVKRVKRNNKIVADQQVNDNIVSPISINYSLLEKLHELKPKQRQQLPPTKIARPLKLILNETAAASSNDEQPIKKAPQPYGITKDLKKNNLELSNINLSRQAAEALLQTSLSAKQVQPKQKERPQTAASQSIISQYKALQQQTLSTSGNTSVGTNHSLVKKGKDKIAGGFDHIWREQQEKFKQLQKQQEDYLEILRNTK</sequence>
<organism evidence="3 4">
    <name type="scientific">Halteria grandinella</name>
    <dbReference type="NCBI Taxonomy" id="5974"/>
    <lineage>
        <taxon>Eukaryota</taxon>
        <taxon>Sar</taxon>
        <taxon>Alveolata</taxon>
        <taxon>Ciliophora</taxon>
        <taxon>Intramacronucleata</taxon>
        <taxon>Spirotrichea</taxon>
        <taxon>Stichotrichia</taxon>
        <taxon>Sporadotrichida</taxon>
        <taxon>Halteriidae</taxon>
        <taxon>Halteria</taxon>
    </lineage>
</organism>
<keyword evidence="4" id="KW-1185">Reference proteome</keyword>
<evidence type="ECO:0000313" key="3">
    <source>
        <dbReference type="EMBL" id="TNV85257.1"/>
    </source>
</evidence>